<dbReference type="InterPro" id="IPR012338">
    <property type="entry name" value="Beta-lactam/transpept-like"/>
</dbReference>
<dbReference type="SUPFAM" id="SSF56601">
    <property type="entry name" value="beta-lactamase/transpeptidase-like"/>
    <property type="match status" value="1"/>
</dbReference>
<evidence type="ECO:0000259" key="2">
    <source>
        <dbReference type="Pfam" id="PF21922"/>
    </source>
</evidence>
<dbReference type="GO" id="GO:0008658">
    <property type="term" value="F:penicillin binding"/>
    <property type="evidence" value="ECO:0007669"/>
    <property type="project" value="InterPro"/>
</dbReference>
<dbReference type="InterPro" id="IPR054120">
    <property type="entry name" value="PBPA_dimer"/>
</dbReference>
<feature type="domain" description="Penicillin-binding protein transpeptidase" evidence="1">
    <location>
        <begin position="158"/>
        <end position="484"/>
    </location>
</feature>
<organism evidence="3">
    <name type="scientific">freshwater metagenome</name>
    <dbReference type="NCBI Taxonomy" id="449393"/>
    <lineage>
        <taxon>unclassified sequences</taxon>
        <taxon>metagenomes</taxon>
        <taxon>ecological metagenomes</taxon>
    </lineage>
</organism>
<dbReference type="InterPro" id="IPR001460">
    <property type="entry name" value="PCN-bd_Tpept"/>
</dbReference>
<dbReference type="GO" id="GO:0071555">
    <property type="term" value="P:cell wall organization"/>
    <property type="evidence" value="ECO:0007669"/>
    <property type="project" value="TreeGrafter"/>
</dbReference>
<dbReference type="Gene3D" id="3.40.710.10">
    <property type="entry name" value="DD-peptidase/beta-lactamase superfamily"/>
    <property type="match status" value="1"/>
</dbReference>
<dbReference type="PANTHER" id="PTHR30627">
    <property type="entry name" value="PEPTIDOGLYCAN D,D-TRANSPEPTIDASE"/>
    <property type="match status" value="1"/>
</dbReference>
<dbReference type="AlphaFoldDB" id="A0A6J6CHM4"/>
<dbReference type="GO" id="GO:0005886">
    <property type="term" value="C:plasma membrane"/>
    <property type="evidence" value="ECO:0007669"/>
    <property type="project" value="TreeGrafter"/>
</dbReference>
<sequence length="493" mass="52020">MNRNIMKLGIVLVVLYVALFAKLNWIQVVDKESLDNNPINTAQVRRDFNRPRGSILTADGAVIAQSIANPNTNSEFKRMRVYPEGELFGQSTGYFSFRYGSSGIEKQYNDELSGSTFDQQVKSFGDLFVNQENVGNVSVSLRKDVQQTAQQQLGDREGSVVALDPRTGAVLGAWSWPSYDPNTVSSLDKAIAETSWKTLNAAPGVPMRPHFYQDRYFPGSTFKVVTAGVGLQTGKVTNTEPSYPFTNGYTAEGTNKPIMNFGGETCGGTLPEILRVSCNSSFAEMGAETIGPVDMVAGAGSFGFNSSVPFDMPEPAKSVFPTNVGNNQPKLAMSSIGQNDVQATPLQMAMVAGAVANGGIIMKPHVLSEVRNVQGEVISTYSPSKWLTPMSPFAASTLLDDMVGVVKGGTAAGMAIQGCQVGGKTGTAQLGTEPPRSHTWIIGFAGPPGKPPTVAVAVVVLNQSGGSESTGGRVAAPIAKAVLQTALAAQGGC</sequence>
<evidence type="ECO:0000313" key="3">
    <source>
        <dbReference type="EMBL" id="CAB4550951.1"/>
    </source>
</evidence>
<proteinExistence type="predicted"/>
<gene>
    <name evidence="3" type="ORF">UFOPK1495_00865</name>
</gene>
<reference evidence="3" key="1">
    <citation type="submission" date="2020-05" db="EMBL/GenBank/DDBJ databases">
        <authorList>
            <person name="Chiriac C."/>
            <person name="Salcher M."/>
            <person name="Ghai R."/>
            <person name="Kavagutti S V."/>
        </authorList>
    </citation>
    <scope>NUCLEOTIDE SEQUENCE</scope>
</reference>
<dbReference type="PANTHER" id="PTHR30627:SF24">
    <property type="entry name" value="PENICILLIN-BINDING PROTEIN 4B"/>
    <property type="match status" value="1"/>
</dbReference>
<dbReference type="EMBL" id="CAEZSU010000079">
    <property type="protein sequence ID" value="CAB4550951.1"/>
    <property type="molecule type" value="Genomic_DNA"/>
</dbReference>
<feature type="domain" description="Penicillin binding protein A dimerisation" evidence="2">
    <location>
        <begin position="52"/>
        <end position="136"/>
    </location>
</feature>
<name>A0A6J6CHM4_9ZZZZ</name>
<dbReference type="InterPro" id="IPR036138">
    <property type="entry name" value="PBP_dimer_sf"/>
</dbReference>
<protein>
    <submittedName>
        <fullName evidence="3">Unannotated protein</fullName>
    </submittedName>
</protein>
<dbReference type="Pfam" id="PF21922">
    <property type="entry name" value="PBP_dimer_2"/>
    <property type="match status" value="1"/>
</dbReference>
<dbReference type="SUPFAM" id="SSF56519">
    <property type="entry name" value="Penicillin binding protein dimerisation domain"/>
    <property type="match status" value="1"/>
</dbReference>
<dbReference type="Pfam" id="PF00905">
    <property type="entry name" value="Transpeptidase"/>
    <property type="match status" value="1"/>
</dbReference>
<accession>A0A6J6CHM4</accession>
<dbReference type="InterPro" id="IPR050515">
    <property type="entry name" value="Beta-lactam/transpept"/>
</dbReference>
<evidence type="ECO:0000259" key="1">
    <source>
        <dbReference type="Pfam" id="PF00905"/>
    </source>
</evidence>
<dbReference type="GO" id="GO:0071972">
    <property type="term" value="F:peptidoglycan L,D-transpeptidase activity"/>
    <property type="evidence" value="ECO:0007669"/>
    <property type="project" value="TreeGrafter"/>
</dbReference>
<dbReference type="Gene3D" id="3.90.1310.10">
    <property type="entry name" value="Penicillin-binding protein 2a (Domain 2)"/>
    <property type="match status" value="1"/>
</dbReference>